<dbReference type="EMBL" id="CM009750">
    <property type="protein sequence ID" value="PUZ73017.1"/>
    <property type="molecule type" value="Genomic_DNA"/>
</dbReference>
<feature type="domain" description="RING-type" evidence="4">
    <location>
        <begin position="58"/>
        <end position="99"/>
    </location>
</feature>
<keyword evidence="1" id="KW-0863">Zinc-finger</keyword>
<reference evidence="5 6" key="1">
    <citation type="submission" date="2018-04" db="EMBL/GenBank/DDBJ databases">
        <title>WGS assembly of Panicum hallii var. hallii HAL2.</title>
        <authorList>
            <person name="Lovell J."/>
            <person name="Jenkins J."/>
            <person name="Lowry D."/>
            <person name="Mamidi S."/>
            <person name="Sreedasyam A."/>
            <person name="Weng X."/>
            <person name="Barry K."/>
            <person name="Bonette J."/>
            <person name="Campitelli B."/>
            <person name="Daum C."/>
            <person name="Gordon S."/>
            <person name="Gould B."/>
            <person name="Lipzen A."/>
            <person name="MacQueen A."/>
            <person name="Palacio-Mejia J."/>
            <person name="Plott C."/>
            <person name="Shakirov E."/>
            <person name="Shu S."/>
            <person name="Yoshinaga Y."/>
            <person name="Zane M."/>
            <person name="Rokhsar D."/>
            <person name="Grimwood J."/>
            <person name="Schmutz J."/>
            <person name="Juenger T."/>
        </authorList>
    </citation>
    <scope>NUCLEOTIDE SEQUENCE [LARGE SCALE GENOMIC DNA]</scope>
    <source>
        <strain evidence="6">cv. HAL2</strain>
    </source>
</reference>
<protein>
    <recommendedName>
        <fullName evidence="4">RING-type domain-containing protein</fullName>
    </recommendedName>
</protein>
<dbReference type="Gene3D" id="3.30.40.10">
    <property type="entry name" value="Zinc/RING finger domain, C3HC4 (zinc finger)"/>
    <property type="match status" value="1"/>
</dbReference>
<dbReference type="Proteomes" id="UP000244336">
    <property type="component" value="Chromosome 2"/>
</dbReference>
<keyword evidence="6" id="KW-1185">Reference proteome</keyword>
<proteinExistence type="predicted"/>
<feature type="region of interest" description="Disordered" evidence="2">
    <location>
        <begin position="16"/>
        <end position="40"/>
    </location>
</feature>
<keyword evidence="1" id="KW-0479">Metal-binding</keyword>
<feature type="transmembrane region" description="Helical" evidence="3">
    <location>
        <begin position="203"/>
        <end position="221"/>
    </location>
</feature>
<dbReference type="PANTHER" id="PTHR22938">
    <property type="entry name" value="ZINC FINGER PROTEIN 598"/>
    <property type="match status" value="1"/>
</dbReference>
<accession>A0A2T7EYX5</accession>
<keyword evidence="1" id="KW-0862">Zinc</keyword>
<keyword evidence="3" id="KW-0812">Transmembrane</keyword>
<dbReference type="SUPFAM" id="SSF57850">
    <property type="entry name" value="RING/U-box"/>
    <property type="match status" value="1"/>
</dbReference>
<evidence type="ECO:0000256" key="3">
    <source>
        <dbReference type="SAM" id="Phobius"/>
    </source>
</evidence>
<dbReference type="PANTHER" id="PTHR22938:SF15">
    <property type="entry name" value="OS01G0568000 PROTEIN"/>
    <property type="match status" value="1"/>
</dbReference>
<dbReference type="GO" id="GO:0043022">
    <property type="term" value="F:ribosome binding"/>
    <property type="evidence" value="ECO:0007669"/>
    <property type="project" value="TreeGrafter"/>
</dbReference>
<dbReference type="GO" id="GO:0016567">
    <property type="term" value="P:protein ubiquitination"/>
    <property type="evidence" value="ECO:0007669"/>
    <property type="project" value="TreeGrafter"/>
</dbReference>
<dbReference type="AlphaFoldDB" id="A0A2T7EYX5"/>
<dbReference type="Gramene" id="PUZ73017">
    <property type="protein sequence ID" value="PUZ73017"/>
    <property type="gene ID" value="GQ55_2G441400"/>
</dbReference>
<dbReference type="InterPro" id="IPR001841">
    <property type="entry name" value="Znf_RING"/>
</dbReference>
<dbReference type="PROSITE" id="PS50089">
    <property type="entry name" value="ZF_RING_2"/>
    <property type="match status" value="1"/>
</dbReference>
<sequence>MAECRHVVVGIVDLHDNGDAESHRNGATGSQESTTNDDQVMDVAGAPDQDDADCEKCCVVCTEPLEWVAVGRCGHRVVCRKCMVRIRFFYRNKRCCICKTHCSKVIVTKRDAVSANIMSKLPLLALREGRVGKVWYHRHTAAYYEDEQEYNAARAECKGIISPFYQPWYYIMILLIYFIVVGVTIGTGYALEAKHRPGQVRAYAVSVSVAVAIAIIFWSAVKCCTQVPLEIEEARRADMGL</sequence>
<evidence type="ECO:0000256" key="2">
    <source>
        <dbReference type="SAM" id="MobiDB-lite"/>
    </source>
</evidence>
<feature type="transmembrane region" description="Helical" evidence="3">
    <location>
        <begin position="168"/>
        <end position="191"/>
    </location>
</feature>
<dbReference type="OrthoDB" id="663895at2759"/>
<name>A0A2T7EYX5_9POAL</name>
<keyword evidence="3" id="KW-1133">Transmembrane helix</keyword>
<keyword evidence="3" id="KW-0472">Membrane</keyword>
<gene>
    <name evidence="5" type="ORF">GQ55_2G441400</name>
</gene>
<evidence type="ECO:0000313" key="5">
    <source>
        <dbReference type="EMBL" id="PUZ73017.1"/>
    </source>
</evidence>
<evidence type="ECO:0000259" key="4">
    <source>
        <dbReference type="PROSITE" id="PS50089"/>
    </source>
</evidence>
<dbReference type="GO" id="GO:0072344">
    <property type="term" value="P:rescue of stalled ribosome"/>
    <property type="evidence" value="ECO:0007669"/>
    <property type="project" value="InterPro"/>
</dbReference>
<dbReference type="GO" id="GO:0008270">
    <property type="term" value="F:zinc ion binding"/>
    <property type="evidence" value="ECO:0007669"/>
    <property type="project" value="UniProtKB-KW"/>
</dbReference>
<organism evidence="5 6">
    <name type="scientific">Panicum hallii var. hallii</name>
    <dbReference type="NCBI Taxonomy" id="1504633"/>
    <lineage>
        <taxon>Eukaryota</taxon>
        <taxon>Viridiplantae</taxon>
        <taxon>Streptophyta</taxon>
        <taxon>Embryophyta</taxon>
        <taxon>Tracheophyta</taxon>
        <taxon>Spermatophyta</taxon>
        <taxon>Magnoliopsida</taxon>
        <taxon>Liliopsida</taxon>
        <taxon>Poales</taxon>
        <taxon>Poaceae</taxon>
        <taxon>PACMAD clade</taxon>
        <taxon>Panicoideae</taxon>
        <taxon>Panicodae</taxon>
        <taxon>Paniceae</taxon>
        <taxon>Panicinae</taxon>
        <taxon>Panicum</taxon>
        <taxon>Panicum sect. Panicum</taxon>
    </lineage>
</organism>
<dbReference type="Pfam" id="PF25447">
    <property type="entry name" value="RING_ZNF598"/>
    <property type="match status" value="1"/>
</dbReference>
<dbReference type="InterPro" id="IPR044288">
    <property type="entry name" value="ZNF598/HEL2"/>
</dbReference>
<dbReference type="STRING" id="1504633.A0A2T7EYX5"/>
<dbReference type="GO" id="GO:0061630">
    <property type="term" value="F:ubiquitin protein ligase activity"/>
    <property type="evidence" value="ECO:0007669"/>
    <property type="project" value="InterPro"/>
</dbReference>
<dbReference type="InterPro" id="IPR013083">
    <property type="entry name" value="Znf_RING/FYVE/PHD"/>
</dbReference>
<evidence type="ECO:0000256" key="1">
    <source>
        <dbReference type="PROSITE-ProRule" id="PRU00175"/>
    </source>
</evidence>
<feature type="compositionally biased region" description="Polar residues" evidence="2">
    <location>
        <begin position="25"/>
        <end position="38"/>
    </location>
</feature>
<evidence type="ECO:0000313" key="6">
    <source>
        <dbReference type="Proteomes" id="UP000244336"/>
    </source>
</evidence>